<proteinExistence type="predicted"/>
<evidence type="ECO:0000256" key="2">
    <source>
        <dbReference type="ARBA" id="ARBA00023315"/>
    </source>
</evidence>
<evidence type="ECO:0000256" key="1">
    <source>
        <dbReference type="ARBA" id="ARBA00022679"/>
    </source>
</evidence>
<organism evidence="4 5">
    <name type="scientific">Paenibacillus terreus</name>
    <dbReference type="NCBI Taxonomy" id="1387834"/>
    <lineage>
        <taxon>Bacteria</taxon>
        <taxon>Bacillati</taxon>
        <taxon>Bacillota</taxon>
        <taxon>Bacilli</taxon>
        <taxon>Bacillales</taxon>
        <taxon>Paenibacillaceae</taxon>
        <taxon>Paenibacillus</taxon>
    </lineage>
</organism>
<dbReference type="PANTHER" id="PTHR43877">
    <property type="entry name" value="AMINOALKYLPHOSPHONATE N-ACETYLTRANSFERASE-RELATED-RELATED"/>
    <property type="match status" value="1"/>
</dbReference>
<dbReference type="EMBL" id="JBHILM010000005">
    <property type="protein sequence ID" value="MFB5680619.1"/>
    <property type="molecule type" value="Genomic_DNA"/>
</dbReference>
<reference evidence="4 5" key="1">
    <citation type="submission" date="2024-09" db="EMBL/GenBank/DDBJ databases">
        <authorList>
            <person name="Ruan L."/>
        </authorList>
    </citation>
    <scope>NUCLEOTIDE SEQUENCE [LARGE SCALE GENOMIC DNA]</scope>
    <source>
        <strain evidence="4 5">D33</strain>
    </source>
</reference>
<dbReference type="PROSITE" id="PS51186">
    <property type="entry name" value="GNAT"/>
    <property type="match status" value="1"/>
</dbReference>
<dbReference type="CDD" id="cd04301">
    <property type="entry name" value="NAT_SF"/>
    <property type="match status" value="1"/>
</dbReference>
<dbReference type="InterPro" id="IPR016181">
    <property type="entry name" value="Acyl_CoA_acyltransferase"/>
</dbReference>
<keyword evidence="5" id="KW-1185">Reference proteome</keyword>
<dbReference type="Proteomes" id="UP001580407">
    <property type="component" value="Unassembled WGS sequence"/>
</dbReference>
<dbReference type="Gene3D" id="3.40.630.30">
    <property type="match status" value="1"/>
</dbReference>
<gene>
    <name evidence="4" type="ORF">ACE3NQ_06815</name>
</gene>
<evidence type="ECO:0000313" key="5">
    <source>
        <dbReference type="Proteomes" id="UP001580407"/>
    </source>
</evidence>
<keyword evidence="2 4" id="KW-0012">Acyltransferase</keyword>
<protein>
    <submittedName>
        <fullName evidence="4">GNAT family N-acetyltransferase</fullName>
        <ecNumber evidence="4">2.3.1.-</ecNumber>
    </submittedName>
</protein>
<evidence type="ECO:0000313" key="4">
    <source>
        <dbReference type="EMBL" id="MFB5680619.1"/>
    </source>
</evidence>
<dbReference type="PANTHER" id="PTHR43877:SF1">
    <property type="entry name" value="ACETYLTRANSFERASE"/>
    <property type="match status" value="1"/>
</dbReference>
<dbReference type="InterPro" id="IPR000182">
    <property type="entry name" value="GNAT_dom"/>
</dbReference>
<name>A0ABV5B6T2_9BACL</name>
<dbReference type="EC" id="2.3.1.-" evidence="4"/>
<feature type="domain" description="N-acetyltransferase" evidence="3">
    <location>
        <begin position="5"/>
        <end position="141"/>
    </location>
</feature>
<dbReference type="GO" id="GO:0016746">
    <property type="term" value="F:acyltransferase activity"/>
    <property type="evidence" value="ECO:0007669"/>
    <property type="project" value="UniProtKB-KW"/>
</dbReference>
<keyword evidence="1 4" id="KW-0808">Transferase</keyword>
<dbReference type="Pfam" id="PF00583">
    <property type="entry name" value="Acetyltransf_1"/>
    <property type="match status" value="1"/>
</dbReference>
<sequence>MGEEIQIRSMSMDDYEEALELWHSVEGLAVSEADSPEQLGRYLERNRGLSFVCAMEGRIAGTLLSGHDGRRGYMYHLAVDPAYRGRGIASQLVEYALEALRQEGIDKCHIFVISDNETGKRFWSANGWEQRSGFYVYSKSV</sequence>
<dbReference type="RefSeq" id="WP_375524414.1">
    <property type="nucleotide sequence ID" value="NZ_JBHILM010000005.1"/>
</dbReference>
<dbReference type="InterPro" id="IPR050832">
    <property type="entry name" value="Bact_Acetyltransf"/>
</dbReference>
<comment type="caution">
    <text evidence="4">The sequence shown here is derived from an EMBL/GenBank/DDBJ whole genome shotgun (WGS) entry which is preliminary data.</text>
</comment>
<evidence type="ECO:0000259" key="3">
    <source>
        <dbReference type="PROSITE" id="PS51186"/>
    </source>
</evidence>
<dbReference type="SUPFAM" id="SSF55729">
    <property type="entry name" value="Acyl-CoA N-acyltransferases (Nat)"/>
    <property type="match status" value="1"/>
</dbReference>
<accession>A0ABV5B6T2</accession>